<evidence type="ECO:0000313" key="4">
    <source>
        <dbReference type="Proteomes" id="UP000557872"/>
    </source>
</evidence>
<feature type="transmembrane region" description="Helical" evidence="1">
    <location>
        <begin position="246"/>
        <end position="268"/>
    </location>
</feature>
<sequence>MFEFDWIWLVMAFCGGVFGAAVGALPSFVLCGVGALLGGLYSMSTGSDVNLVDTWVTWGPLVGPQTAFGGGAVAAIYAKRRGVLENGRDICTPLMGCNAPDVLLVGGVFGAIGALLTLACANIPTIGGHASNNAIATAIVLTMMLGRLIFGESGLFGKVAQGTNRWEGSDAGCWLTWQHDWPQILIISCAVGIPASHLALTVPASGLILFGLGCIIFTFMIFGAKVPVFHNIALASLLAVGATQNLWWGLAMAILVAFLCELAAMLFCAHGDSHIDPPTVSLMLTGILQPIFLATGLMKPAGASWDATPVIMVCLFAIGFPILLTALRSIKPKRASVSSELDEAF</sequence>
<evidence type="ECO:0000256" key="1">
    <source>
        <dbReference type="SAM" id="Phobius"/>
    </source>
</evidence>
<name>A0A851GN96_9BACT</name>
<keyword evidence="1" id="KW-0812">Transmembrane</keyword>
<evidence type="ECO:0000259" key="2">
    <source>
        <dbReference type="Pfam" id="PF25928"/>
    </source>
</evidence>
<feature type="transmembrane region" description="Helical" evidence="1">
    <location>
        <begin position="310"/>
        <end position="327"/>
    </location>
</feature>
<feature type="transmembrane region" description="Helical" evidence="1">
    <location>
        <begin position="133"/>
        <end position="150"/>
    </location>
</feature>
<organism evidence="3 4">
    <name type="scientific">Oceaniferula marina</name>
    <dbReference type="NCBI Taxonomy" id="2748318"/>
    <lineage>
        <taxon>Bacteria</taxon>
        <taxon>Pseudomonadati</taxon>
        <taxon>Verrucomicrobiota</taxon>
        <taxon>Verrucomicrobiia</taxon>
        <taxon>Verrucomicrobiales</taxon>
        <taxon>Verrucomicrobiaceae</taxon>
        <taxon>Oceaniferula</taxon>
    </lineage>
</organism>
<evidence type="ECO:0000313" key="3">
    <source>
        <dbReference type="EMBL" id="NWK56605.1"/>
    </source>
</evidence>
<comment type="caution">
    <text evidence="3">The sequence shown here is derived from an EMBL/GenBank/DDBJ whole genome shotgun (WGS) entry which is preliminary data.</text>
</comment>
<keyword evidence="1" id="KW-0472">Membrane</keyword>
<dbReference type="Proteomes" id="UP000557872">
    <property type="component" value="Unassembled WGS sequence"/>
</dbReference>
<feature type="domain" description="DUF7973" evidence="2">
    <location>
        <begin position="7"/>
        <end position="162"/>
    </location>
</feature>
<dbReference type="EMBL" id="JACBAZ010000005">
    <property type="protein sequence ID" value="NWK56605.1"/>
    <property type="molecule type" value="Genomic_DNA"/>
</dbReference>
<dbReference type="InterPro" id="IPR058279">
    <property type="entry name" value="DUF7973"/>
</dbReference>
<keyword evidence="1" id="KW-1133">Transmembrane helix</keyword>
<keyword evidence="4" id="KW-1185">Reference proteome</keyword>
<feature type="transmembrane region" description="Helical" evidence="1">
    <location>
        <begin position="7"/>
        <end position="37"/>
    </location>
</feature>
<accession>A0A851GN96</accession>
<dbReference type="RefSeq" id="WP_178933407.1">
    <property type="nucleotide sequence ID" value="NZ_JACBAZ010000005.1"/>
</dbReference>
<gene>
    <name evidence="3" type="ORF">HW115_13365</name>
</gene>
<dbReference type="Pfam" id="PF25928">
    <property type="entry name" value="DUF7973"/>
    <property type="match status" value="2"/>
</dbReference>
<dbReference type="AlphaFoldDB" id="A0A851GN96"/>
<feature type="transmembrane region" description="Helical" evidence="1">
    <location>
        <begin position="102"/>
        <end position="121"/>
    </location>
</feature>
<protein>
    <recommendedName>
        <fullName evidence="2">DUF7973 domain-containing protein</fullName>
    </recommendedName>
</protein>
<feature type="transmembrane region" description="Helical" evidence="1">
    <location>
        <begin position="207"/>
        <end position="226"/>
    </location>
</feature>
<feature type="transmembrane region" description="Helical" evidence="1">
    <location>
        <begin position="280"/>
        <end position="298"/>
    </location>
</feature>
<reference evidence="3 4" key="1">
    <citation type="submission" date="2020-07" db="EMBL/GenBank/DDBJ databases">
        <title>Roseicoccus Jingziensis gen. nov., sp. nov., isolated from coastal seawater.</title>
        <authorList>
            <person name="Feng X."/>
        </authorList>
    </citation>
    <scope>NUCLEOTIDE SEQUENCE [LARGE SCALE GENOMIC DNA]</scope>
    <source>
        <strain evidence="3 4">N1E253</strain>
    </source>
</reference>
<proteinExistence type="predicted"/>
<feature type="domain" description="DUF7973" evidence="2">
    <location>
        <begin position="172"/>
        <end position="301"/>
    </location>
</feature>